<organism evidence="1 2">
    <name type="scientific">Pontibacter aquaedesilientis</name>
    <dbReference type="NCBI Taxonomy" id="2766980"/>
    <lineage>
        <taxon>Bacteria</taxon>
        <taxon>Pseudomonadati</taxon>
        <taxon>Bacteroidota</taxon>
        <taxon>Cytophagia</taxon>
        <taxon>Cytophagales</taxon>
        <taxon>Hymenobacteraceae</taxon>
        <taxon>Pontibacter</taxon>
    </lineage>
</organism>
<dbReference type="InterPro" id="IPR047111">
    <property type="entry name" value="YbaP-like"/>
</dbReference>
<dbReference type="Pfam" id="PF01963">
    <property type="entry name" value="TraB_PrgY_gumN"/>
    <property type="match status" value="1"/>
</dbReference>
<accession>A0ABR7XJA8</accession>
<dbReference type="RefSeq" id="WP_191184522.1">
    <property type="nucleotide sequence ID" value="NZ_JACXAJ010000008.1"/>
</dbReference>
<evidence type="ECO:0000313" key="2">
    <source>
        <dbReference type="Proteomes" id="UP000625551"/>
    </source>
</evidence>
<dbReference type="PANTHER" id="PTHR40590">
    <property type="entry name" value="CYTOPLASMIC PROTEIN-RELATED"/>
    <property type="match status" value="1"/>
</dbReference>
<evidence type="ECO:0000313" key="1">
    <source>
        <dbReference type="EMBL" id="MBD1398384.1"/>
    </source>
</evidence>
<dbReference type="EMBL" id="JACXAJ010000008">
    <property type="protein sequence ID" value="MBD1398384.1"/>
    <property type="molecule type" value="Genomic_DNA"/>
</dbReference>
<proteinExistence type="predicted"/>
<dbReference type="Proteomes" id="UP000625551">
    <property type="component" value="Unassembled WGS sequence"/>
</dbReference>
<keyword evidence="2" id="KW-1185">Reference proteome</keyword>
<comment type="caution">
    <text evidence="1">The sequence shown here is derived from an EMBL/GenBank/DDBJ whole genome shotgun (WGS) entry which is preliminary data.</text>
</comment>
<reference evidence="1 2" key="1">
    <citation type="submission" date="2020-09" db="EMBL/GenBank/DDBJ databases">
        <title>Genome sequencing and assembly of Pontibacter sp.</title>
        <authorList>
            <person name="Chhetri G."/>
        </authorList>
    </citation>
    <scope>NUCLEOTIDE SEQUENCE [LARGE SCALE GENOMIC DNA]</scope>
    <source>
        <strain evidence="1 2">JH31</strain>
    </source>
</reference>
<gene>
    <name evidence="1" type="ORF">H9Q13_14530</name>
</gene>
<protein>
    <submittedName>
        <fullName evidence="1">TraB/GumN family protein</fullName>
    </submittedName>
</protein>
<dbReference type="CDD" id="cd14789">
    <property type="entry name" value="Tiki"/>
    <property type="match status" value="1"/>
</dbReference>
<dbReference type="PANTHER" id="PTHR40590:SF1">
    <property type="entry name" value="CYTOPLASMIC PROTEIN"/>
    <property type="match status" value="1"/>
</dbReference>
<sequence length="315" mass="35630">MKHENKLSLLYLFLFVLLLIPVAGEAQKVKTKPAQATAKSHPTVLAKSLLWEISGKDLKAPSYLYGTFHLLNQSYLNSEPEVLEHFTKARAVVVETEIDSAKMMQLGAKMVMPDNKLSALLSKEDFALVSNEVKQSFGFDLAMADQMKPMTILLMLSMSQYQNMEVLKQYKGQPLDVYFANSGHKDGKKIHRLETMEQQFDLLYDHHTVEKQAEHLVAYVKHKEPAEQISERLTQLYFDKDLAGMWTISEEYNELTGGGDMAYMVDDRNKAWMTKLPAIMKAQSTFIAVGALHLPGENGLLQLLQKAGYTVKPLQ</sequence>
<dbReference type="InterPro" id="IPR002816">
    <property type="entry name" value="TraB/PrgY/GumN_fam"/>
</dbReference>
<name>A0ABR7XJA8_9BACT</name>